<comment type="caution">
    <text evidence="1">The sequence shown here is derived from an EMBL/GenBank/DDBJ whole genome shotgun (WGS) entry which is preliminary data.</text>
</comment>
<dbReference type="EMBL" id="NAEW01000001">
    <property type="protein sequence ID" value="OQM43940.1"/>
    <property type="molecule type" value="Genomic_DNA"/>
</dbReference>
<proteinExistence type="predicted"/>
<dbReference type="AlphaFoldDB" id="A0A1V8P5J2"/>
<evidence type="ECO:0000313" key="2">
    <source>
        <dbReference type="Proteomes" id="UP000192573"/>
    </source>
</evidence>
<organism evidence="1 2">
    <name type="scientific">Citrobacter braakii</name>
    <dbReference type="NCBI Taxonomy" id="57706"/>
    <lineage>
        <taxon>Bacteria</taxon>
        <taxon>Pseudomonadati</taxon>
        <taxon>Pseudomonadota</taxon>
        <taxon>Gammaproteobacteria</taxon>
        <taxon>Enterobacterales</taxon>
        <taxon>Enterobacteriaceae</taxon>
        <taxon>Citrobacter</taxon>
        <taxon>Citrobacter freundii complex</taxon>
    </lineage>
</organism>
<name>A0A1V8P5J2_CITBR</name>
<reference evidence="1 2" key="1">
    <citation type="submission" date="2017-03" db="EMBL/GenBank/DDBJ databases">
        <authorList>
            <person name="Afonso C.L."/>
            <person name="Miller P.J."/>
            <person name="Scott M.A."/>
            <person name="Spackman E."/>
            <person name="Goraichik I."/>
            <person name="Dimitrov K.M."/>
            <person name="Suarez D.L."/>
            <person name="Swayne D.E."/>
        </authorList>
    </citation>
    <scope>NUCLEOTIDE SEQUENCE [LARGE SCALE GENOMIC DNA]</scope>
    <source>
        <strain evidence="1 2">ATCC 51113</strain>
    </source>
</reference>
<accession>A0A1V8P5J2</accession>
<sequence>MLSSVKFLHLKNGRFLHCLIRVKTSMWRYVLLFALESSDIGHYLKNSQCNVLFRNCSVRSSDCHFN</sequence>
<protein>
    <submittedName>
        <fullName evidence="1">Uncharacterized protein</fullName>
    </submittedName>
</protein>
<evidence type="ECO:0000313" key="1">
    <source>
        <dbReference type="EMBL" id="OQM43940.1"/>
    </source>
</evidence>
<dbReference type="Proteomes" id="UP000192573">
    <property type="component" value="Unassembled WGS sequence"/>
</dbReference>
<gene>
    <name evidence="1" type="ORF">BZK42_03445</name>
</gene>